<evidence type="ECO:0000256" key="3">
    <source>
        <dbReference type="ARBA" id="ARBA00022801"/>
    </source>
</evidence>
<organism evidence="9 10">
    <name type="scientific">Seminavis robusta</name>
    <dbReference type="NCBI Taxonomy" id="568900"/>
    <lineage>
        <taxon>Eukaryota</taxon>
        <taxon>Sar</taxon>
        <taxon>Stramenopiles</taxon>
        <taxon>Ochrophyta</taxon>
        <taxon>Bacillariophyta</taxon>
        <taxon>Bacillariophyceae</taxon>
        <taxon>Bacillariophycidae</taxon>
        <taxon>Naviculales</taxon>
        <taxon>Naviculaceae</taxon>
        <taxon>Seminavis</taxon>
    </lineage>
</organism>
<dbReference type="OrthoDB" id="428480at2759"/>
<evidence type="ECO:0000256" key="6">
    <source>
        <dbReference type="PIRSR" id="PIRSR001093-1"/>
    </source>
</evidence>
<dbReference type="Pfam" id="PF00728">
    <property type="entry name" value="Glyco_hydro_20"/>
    <property type="match status" value="1"/>
</dbReference>
<dbReference type="SUPFAM" id="SSF55545">
    <property type="entry name" value="beta-N-acetylhexosaminidase-like domain"/>
    <property type="match status" value="1"/>
</dbReference>
<reference evidence="9" key="1">
    <citation type="submission" date="2020-06" db="EMBL/GenBank/DDBJ databases">
        <authorList>
            <consortium name="Plant Systems Biology data submission"/>
        </authorList>
    </citation>
    <scope>NUCLEOTIDE SEQUENCE</scope>
    <source>
        <strain evidence="9">D6</strain>
    </source>
</reference>
<evidence type="ECO:0000259" key="8">
    <source>
        <dbReference type="Pfam" id="PF02838"/>
    </source>
</evidence>
<feature type="domain" description="Glycoside hydrolase family 20 catalytic" evidence="7">
    <location>
        <begin position="153"/>
        <end position="501"/>
    </location>
</feature>
<evidence type="ECO:0000256" key="5">
    <source>
        <dbReference type="PIRNR" id="PIRNR001093"/>
    </source>
</evidence>
<dbReference type="Gene3D" id="3.20.20.80">
    <property type="entry name" value="Glycosidases"/>
    <property type="match status" value="1"/>
</dbReference>
<gene>
    <name evidence="9" type="ORF">SEMRO_526_G160340.1</name>
</gene>
<dbReference type="InterPro" id="IPR029018">
    <property type="entry name" value="Hex-like_dom2"/>
</dbReference>
<evidence type="ECO:0000256" key="1">
    <source>
        <dbReference type="ARBA" id="ARBA00001231"/>
    </source>
</evidence>
<dbReference type="EC" id="3.2.1.52" evidence="5"/>
<evidence type="ECO:0000256" key="2">
    <source>
        <dbReference type="ARBA" id="ARBA00006285"/>
    </source>
</evidence>
<dbReference type="AlphaFoldDB" id="A0A9N8E3W3"/>
<dbReference type="EMBL" id="CAICTM010000525">
    <property type="protein sequence ID" value="CAB9512249.1"/>
    <property type="molecule type" value="Genomic_DNA"/>
</dbReference>
<dbReference type="PANTHER" id="PTHR22600">
    <property type="entry name" value="BETA-HEXOSAMINIDASE"/>
    <property type="match status" value="1"/>
</dbReference>
<comment type="caution">
    <text evidence="9">The sequence shown here is derived from an EMBL/GenBank/DDBJ whole genome shotgun (WGS) entry which is preliminary data.</text>
</comment>
<comment type="similarity">
    <text evidence="2 5">Belongs to the glycosyl hydrolase 20 family.</text>
</comment>
<keyword evidence="3 5" id="KW-0378">Hydrolase</keyword>
<keyword evidence="10" id="KW-1185">Reference proteome</keyword>
<dbReference type="GO" id="GO:0005975">
    <property type="term" value="P:carbohydrate metabolic process"/>
    <property type="evidence" value="ECO:0007669"/>
    <property type="project" value="InterPro"/>
</dbReference>
<dbReference type="GO" id="GO:0016020">
    <property type="term" value="C:membrane"/>
    <property type="evidence" value="ECO:0007669"/>
    <property type="project" value="TreeGrafter"/>
</dbReference>
<dbReference type="InterPro" id="IPR015883">
    <property type="entry name" value="Glyco_hydro_20_cat"/>
</dbReference>
<dbReference type="InterPro" id="IPR025705">
    <property type="entry name" value="Beta_hexosaminidase_sua/sub"/>
</dbReference>
<dbReference type="CDD" id="cd06563">
    <property type="entry name" value="GH20_chitobiase-like"/>
    <property type="match status" value="1"/>
</dbReference>
<dbReference type="InterPro" id="IPR015882">
    <property type="entry name" value="HEX_bac_N"/>
</dbReference>
<name>A0A9N8E3W3_9STRA</name>
<comment type="catalytic activity">
    <reaction evidence="1 5">
        <text>Hydrolysis of terminal non-reducing N-acetyl-D-hexosamine residues in N-acetyl-beta-D-hexosaminides.</text>
        <dbReference type="EC" id="3.2.1.52"/>
    </reaction>
</comment>
<sequence length="535" mass="60673">MKGLTATTNRIAIIPRPVRVEEKSGHFTITESSCIYASEGALAEAKFLAEVIRPSSGLEIAVKTLSQECDCKGHISLALIRTTDDDDDPMDDEAYTLDVSECNVKIKAATAKGLFYGIQSLLQLLPPNIFRKAMVKDATWTIPCVGIEDTPRFKWRGMHLDSGRHFMPKEFVLKLIDLMAFHKLNSFHWHLTEDQGWRIEIKAYPKLTEISAWRDETLIGHHRNNPRVFDGRRHGGFYSQDDIREVVAYAARRHITVVPEIEMPGHTVAVLAAYPELGCTNGPYQVRTMWHFSEDVFCAGNEATFTFLQNVLTEVMELFPSKYIHIGGDECPKARWKECSKCQKRIQNENLKDEHELQSYFIKRIESFLNENGRSLIGWDEILEGGLAPNATVMSWRGTEGGIQAANEGHSVVFAPASHTYLDHCQTDDVFAEPLAIGGNLPLEKVYSYEPMPEELLTAGKGHHVLGAQGQLWSEYFPNPKHVEYMAFPRLTALSEVVWSPREGKSFENFLGRLDSHLKRLDVLDVNYRRLDHKL</sequence>
<keyword evidence="4 5" id="KW-0326">Glycosidase</keyword>
<accession>A0A9N8E3W3</accession>
<evidence type="ECO:0000256" key="4">
    <source>
        <dbReference type="ARBA" id="ARBA00023295"/>
    </source>
</evidence>
<dbReference type="InterPro" id="IPR017853">
    <property type="entry name" value="GH"/>
</dbReference>
<evidence type="ECO:0000313" key="9">
    <source>
        <dbReference type="EMBL" id="CAB9512249.1"/>
    </source>
</evidence>
<dbReference type="Proteomes" id="UP001153069">
    <property type="component" value="Unassembled WGS sequence"/>
</dbReference>
<feature type="domain" description="Beta-hexosaminidase bacterial type N-terminal" evidence="8">
    <location>
        <begin position="11"/>
        <end position="149"/>
    </location>
</feature>
<dbReference type="PANTHER" id="PTHR22600:SF57">
    <property type="entry name" value="BETA-N-ACETYLHEXOSAMINIDASE"/>
    <property type="match status" value="1"/>
</dbReference>
<proteinExistence type="inferred from homology"/>
<dbReference type="PIRSF" id="PIRSF001093">
    <property type="entry name" value="B-hxosamndse_ab_euk"/>
    <property type="match status" value="1"/>
</dbReference>
<dbReference type="Gene3D" id="3.30.379.10">
    <property type="entry name" value="Chitobiase/beta-hexosaminidase domain 2-like"/>
    <property type="match status" value="1"/>
</dbReference>
<feature type="active site" description="Proton donor" evidence="6">
    <location>
        <position position="330"/>
    </location>
</feature>
<dbReference type="GO" id="GO:0004563">
    <property type="term" value="F:beta-N-acetylhexosaminidase activity"/>
    <property type="evidence" value="ECO:0007669"/>
    <property type="project" value="UniProtKB-EC"/>
</dbReference>
<dbReference type="PRINTS" id="PR00738">
    <property type="entry name" value="GLHYDRLASE20"/>
</dbReference>
<dbReference type="SUPFAM" id="SSF51445">
    <property type="entry name" value="(Trans)glycosidases"/>
    <property type="match status" value="1"/>
</dbReference>
<protein>
    <recommendedName>
        <fullName evidence="5">Beta-hexosaminidase</fullName>
        <ecNumber evidence="5">3.2.1.52</ecNumber>
    </recommendedName>
</protein>
<evidence type="ECO:0000259" key="7">
    <source>
        <dbReference type="Pfam" id="PF00728"/>
    </source>
</evidence>
<dbReference type="GO" id="GO:0030203">
    <property type="term" value="P:glycosaminoglycan metabolic process"/>
    <property type="evidence" value="ECO:0007669"/>
    <property type="project" value="TreeGrafter"/>
</dbReference>
<dbReference type="Pfam" id="PF02838">
    <property type="entry name" value="Glyco_hydro_20b"/>
    <property type="match status" value="1"/>
</dbReference>
<evidence type="ECO:0000313" key="10">
    <source>
        <dbReference type="Proteomes" id="UP001153069"/>
    </source>
</evidence>